<evidence type="ECO:0000313" key="1">
    <source>
        <dbReference type="EMBL" id="HIT37337.1"/>
    </source>
</evidence>
<comment type="caution">
    <text evidence="1">The sequence shown here is derived from an EMBL/GenBank/DDBJ whole genome shotgun (WGS) entry which is preliminary data.</text>
</comment>
<sequence>MLSTSEIVIAGSLYCYFNYGEGRDSYNFDKANWFYFDPNYLKEHRDETIDKLLEECMERDYMSKDEYTKRMYRCFFERYQDGSYEKTKERVKRLEMQSNNK</sequence>
<reference evidence="1" key="1">
    <citation type="submission" date="2020-10" db="EMBL/GenBank/DDBJ databases">
        <authorList>
            <person name="Gilroy R."/>
        </authorList>
    </citation>
    <scope>NUCLEOTIDE SEQUENCE</scope>
    <source>
        <strain evidence="1">CHK195-26880</strain>
    </source>
</reference>
<dbReference type="AlphaFoldDB" id="A0A9D1GA57"/>
<protein>
    <submittedName>
        <fullName evidence="1">Uncharacterized protein</fullName>
    </submittedName>
</protein>
<accession>A0A9D1GA57</accession>
<name>A0A9D1GA57_9FIRM</name>
<evidence type="ECO:0000313" key="2">
    <source>
        <dbReference type="Proteomes" id="UP000886833"/>
    </source>
</evidence>
<gene>
    <name evidence="1" type="ORF">IAB59_02510</name>
</gene>
<reference evidence="1" key="2">
    <citation type="journal article" date="2021" name="PeerJ">
        <title>Extensive microbial diversity within the chicken gut microbiome revealed by metagenomics and culture.</title>
        <authorList>
            <person name="Gilroy R."/>
            <person name="Ravi A."/>
            <person name="Getino M."/>
            <person name="Pursley I."/>
            <person name="Horton D.L."/>
            <person name="Alikhan N.F."/>
            <person name="Baker D."/>
            <person name="Gharbi K."/>
            <person name="Hall N."/>
            <person name="Watson M."/>
            <person name="Adriaenssens E.M."/>
            <person name="Foster-Nyarko E."/>
            <person name="Jarju S."/>
            <person name="Secka A."/>
            <person name="Antonio M."/>
            <person name="Oren A."/>
            <person name="Chaudhuri R.R."/>
            <person name="La Ragione R."/>
            <person name="Hildebrand F."/>
            <person name="Pallen M.J."/>
        </authorList>
    </citation>
    <scope>NUCLEOTIDE SEQUENCE</scope>
    <source>
        <strain evidence="1">CHK195-26880</strain>
    </source>
</reference>
<organism evidence="1 2">
    <name type="scientific">Candidatus Onthousia faecipullorum</name>
    <dbReference type="NCBI Taxonomy" id="2840887"/>
    <lineage>
        <taxon>Bacteria</taxon>
        <taxon>Bacillati</taxon>
        <taxon>Bacillota</taxon>
        <taxon>Bacilli</taxon>
        <taxon>Candidatus Onthousia</taxon>
    </lineage>
</organism>
<proteinExistence type="predicted"/>
<dbReference type="EMBL" id="DVKQ01000030">
    <property type="protein sequence ID" value="HIT37337.1"/>
    <property type="molecule type" value="Genomic_DNA"/>
</dbReference>
<dbReference type="Proteomes" id="UP000886833">
    <property type="component" value="Unassembled WGS sequence"/>
</dbReference>